<evidence type="ECO:0000313" key="1">
    <source>
        <dbReference type="EMBL" id="MBX72585.1"/>
    </source>
</evidence>
<dbReference type="AlphaFoldDB" id="A0A2P2R029"/>
<accession>A0A2P2R029</accession>
<protein>
    <submittedName>
        <fullName evidence="1">Uncharacterized protein</fullName>
    </submittedName>
</protein>
<proteinExistence type="predicted"/>
<dbReference type="EMBL" id="GGEC01092101">
    <property type="protein sequence ID" value="MBX72585.1"/>
    <property type="molecule type" value="Transcribed_RNA"/>
</dbReference>
<reference evidence="1" key="1">
    <citation type="submission" date="2018-02" db="EMBL/GenBank/DDBJ databases">
        <title>Rhizophora mucronata_Transcriptome.</title>
        <authorList>
            <person name="Meera S.P."/>
            <person name="Sreeshan A."/>
            <person name="Augustine A."/>
        </authorList>
    </citation>
    <scope>NUCLEOTIDE SEQUENCE</scope>
    <source>
        <tissue evidence="1">Leaf</tissue>
    </source>
</reference>
<organism evidence="1">
    <name type="scientific">Rhizophora mucronata</name>
    <name type="common">Asiatic mangrove</name>
    <dbReference type="NCBI Taxonomy" id="61149"/>
    <lineage>
        <taxon>Eukaryota</taxon>
        <taxon>Viridiplantae</taxon>
        <taxon>Streptophyta</taxon>
        <taxon>Embryophyta</taxon>
        <taxon>Tracheophyta</taxon>
        <taxon>Spermatophyta</taxon>
        <taxon>Magnoliopsida</taxon>
        <taxon>eudicotyledons</taxon>
        <taxon>Gunneridae</taxon>
        <taxon>Pentapetalae</taxon>
        <taxon>rosids</taxon>
        <taxon>fabids</taxon>
        <taxon>Malpighiales</taxon>
        <taxon>Rhizophoraceae</taxon>
        <taxon>Rhizophora</taxon>
    </lineage>
</organism>
<name>A0A2P2R029_RHIMU</name>
<sequence length="35" mass="4093">MGRHHPLICIVAILGSVRHISVNQINKVKMRRRMK</sequence>